<evidence type="ECO:0000313" key="1">
    <source>
        <dbReference type="EMBL" id="CAA9372738.1"/>
    </source>
</evidence>
<accession>A0A6J4N0H4</accession>
<reference evidence="1" key="1">
    <citation type="submission" date="2020-02" db="EMBL/GenBank/DDBJ databases">
        <authorList>
            <person name="Meier V. D."/>
        </authorList>
    </citation>
    <scope>NUCLEOTIDE SEQUENCE</scope>
    <source>
        <strain evidence="1">AVDCRST_MAG93</strain>
    </source>
</reference>
<dbReference type="AlphaFoldDB" id="A0A6J4N0H4"/>
<organism evidence="1">
    <name type="scientific">uncultured Chloroflexia bacterium</name>
    <dbReference type="NCBI Taxonomy" id="1672391"/>
    <lineage>
        <taxon>Bacteria</taxon>
        <taxon>Bacillati</taxon>
        <taxon>Chloroflexota</taxon>
        <taxon>Chloroflexia</taxon>
        <taxon>environmental samples</taxon>
    </lineage>
</organism>
<name>A0A6J4N0H4_9CHLR</name>
<gene>
    <name evidence="1" type="ORF">AVDCRST_MAG93-8548</name>
</gene>
<proteinExistence type="predicted"/>
<dbReference type="EMBL" id="CADCTR010002883">
    <property type="protein sequence ID" value="CAA9372738.1"/>
    <property type="molecule type" value="Genomic_DNA"/>
</dbReference>
<sequence>MNRFRIQSGSEDEVKMGEAEYKAIRILNRLDKVSLLRQDSPSAPREDRGLRNDISMGADVFDTLAFAAPGAHVSTCTSE</sequence>
<protein>
    <submittedName>
        <fullName evidence="1">Uncharacterized protein</fullName>
    </submittedName>
</protein>